<sequence length="29" mass="3171">MILPLSTVAQSDLECCSFLCNAVIQDLNE</sequence>
<dbReference type="AlphaFoldDB" id="A0A0A9BPQ5"/>
<reference evidence="1" key="1">
    <citation type="submission" date="2014-09" db="EMBL/GenBank/DDBJ databases">
        <authorList>
            <person name="Magalhaes I.L.F."/>
            <person name="Oliveira U."/>
            <person name="Santos F.R."/>
            <person name="Vidigal T.H.D.A."/>
            <person name="Brescovit A.D."/>
            <person name="Santos A.J."/>
        </authorList>
    </citation>
    <scope>NUCLEOTIDE SEQUENCE</scope>
    <source>
        <tissue evidence="1">Shoot tissue taken approximately 20 cm above the soil surface</tissue>
    </source>
</reference>
<reference evidence="1" key="2">
    <citation type="journal article" date="2015" name="Data Brief">
        <title>Shoot transcriptome of the giant reed, Arundo donax.</title>
        <authorList>
            <person name="Barrero R.A."/>
            <person name="Guerrero F.D."/>
            <person name="Moolhuijzen P."/>
            <person name="Goolsby J.A."/>
            <person name="Tidwell J."/>
            <person name="Bellgard S.E."/>
            <person name="Bellgard M.I."/>
        </authorList>
    </citation>
    <scope>NUCLEOTIDE SEQUENCE</scope>
    <source>
        <tissue evidence="1">Shoot tissue taken approximately 20 cm above the soil surface</tissue>
    </source>
</reference>
<evidence type="ECO:0000313" key="1">
    <source>
        <dbReference type="EMBL" id="JAD63180.1"/>
    </source>
</evidence>
<proteinExistence type="predicted"/>
<protein>
    <submittedName>
        <fullName evidence="1">Uncharacterized protein</fullName>
    </submittedName>
</protein>
<name>A0A0A9BPQ5_ARUDO</name>
<organism evidence="1">
    <name type="scientific">Arundo donax</name>
    <name type="common">Giant reed</name>
    <name type="synonym">Donax arundinaceus</name>
    <dbReference type="NCBI Taxonomy" id="35708"/>
    <lineage>
        <taxon>Eukaryota</taxon>
        <taxon>Viridiplantae</taxon>
        <taxon>Streptophyta</taxon>
        <taxon>Embryophyta</taxon>
        <taxon>Tracheophyta</taxon>
        <taxon>Spermatophyta</taxon>
        <taxon>Magnoliopsida</taxon>
        <taxon>Liliopsida</taxon>
        <taxon>Poales</taxon>
        <taxon>Poaceae</taxon>
        <taxon>PACMAD clade</taxon>
        <taxon>Arundinoideae</taxon>
        <taxon>Arundineae</taxon>
        <taxon>Arundo</taxon>
    </lineage>
</organism>
<accession>A0A0A9BPQ5</accession>
<dbReference type="EMBL" id="GBRH01234715">
    <property type="protein sequence ID" value="JAD63180.1"/>
    <property type="molecule type" value="Transcribed_RNA"/>
</dbReference>